<protein>
    <submittedName>
        <fullName evidence="1">Uncharacterized protein</fullName>
    </submittedName>
</protein>
<gene>
    <name evidence="1" type="ORF">QYF61_000540</name>
</gene>
<evidence type="ECO:0000313" key="2">
    <source>
        <dbReference type="Proteomes" id="UP001333110"/>
    </source>
</evidence>
<dbReference type="AlphaFoldDB" id="A0AAN7NNK5"/>
<comment type="caution">
    <text evidence="1">The sequence shown here is derived from an EMBL/GenBank/DDBJ whole genome shotgun (WGS) entry which is preliminary data.</text>
</comment>
<name>A0AAN7NNK5_MYCAM</name>
<keyword evidence="2" id="KW-1185">Reference proteome</keyword>
<dbReference type="EMBL" id="JAUNZN010000001">
    <property type="protein sequence ID" value="KAK4828702.1"/>
    <property type="molecule type" value="Genomic_DNA"/>
</dbReference>
<reference evidence="1 2" key="1">
    <citation type="journal article" date="2023" name="J. Hered.">
        <title>Chromosome-level genome of the wood stork (Mycteria americana) provides insight into avian chromosome evolution.</title>
        <authorList>
            <person name="Flamio R. Jr."/>
            <person name="Ramstad K.M."/>
        </authorList>
    </citation>
    <scope>NUCLEOTIDE SEQUENCE [LARGE SCALE GENOMIC DNA]</scope>
    <source>
        <strain evidence="1">JAX WOST 10</strain>
    </source>
</reference>
<organism evidence="1 2">
    <name type="scientific">Mycteria americana</name>
    <name type="common">Wood stork</name>
    <dbReference type="NCBI Taxonomy" id="33587"/>
    <lineage>
        <taxon>Eukaryota</taxon>
        <taxon>Metazoa</taxon>
        <taxon>Chordata</taxon>
        <taxon>Craniata</taxon>
        <taxon>Vertebrata</taxon>
        <taxon>Euteleostomi</taxon>
        <taxon>Archelosauria</taxon>
        <taxon>Archosauria</taxon>
        <taxon>Dinosauria</taxon>
        <taxon>Saurischia</taxon>
        <taxon>Theropoda</taxon>
        <taxon>Coelurosauria</taxon>
        <taxon>Aves</taxon>
        <taxon>Neognathae</taxon>
        <taxon>Neoaves</taxon>
        <taxon>Aequornithes</taxon>
        <taxon>Ciconiiformes</taxon>
        <taxon>Ciconiidae</taxon>
        <taxon>Mycteria</taxon>
    </lineage>
</organism>
<accession>A0AAN7NNK5</accession>
<sequence>MILKVFSNLCDSVILSFCGGVRAKTCSQALCASALFEKDRDSQQQGSNRLRLLLSDYSSQFCDCETTSGVMCTRKTQTYWSQSSSHHQEKKALERFYCCLQPPDGKVQRRLLSMKEERQQKQVVTRQIPVRYKGKKIFAMGVVKHYHRFPREAMCLTRAEQRRRITSLDLLAMLSLMQLRRPLAFFATKAHFWLMINLLSTRNSRCYMSVQSLAKVKINNIYCSPFINELAVPSQKAISFSSLGKVNVITQLKLVYTNEGKALSCQGELLQCPHDPQRNR</sequence>
<dbReference type="Proteomes" id="UP001333110">
    <property type="component" value="Unassembled WGS sequence"/>
</dbReference>
<evidence type="ECO:0000313" key="1">
    <source>
        <dbReference type="EMBL" id="KAK4828702.1"/>
    </source>
</evidence>
<proteinExistence type="predicted"/>